<dbReference type="NCBIfam" id="TIGR00555">
    <property type="entry name" value="panK_eukar"/>
    <property type="match status" value="1"/>
</dbReference>
<keyword evidence="9" id="KW-0067">ATP-binding</keyword>
<reference evidence="15 16" key="1">
    <citation type="submission" date="2018-07" db="EMBL/GenBank/DDBJ databases">
        <title>Genome sequencing of oomycete isolates from Chile give support for New Zealand origin for Phytophthora kernoviae and make available the first Nothophytophthora sp. genome.</title>
        <authorList>
            <person name="Studholme D.J."/>
            <person name="Sanfuentes E."/>
            <person name="Panda P."/>
            <person name="Hill R."/>
            <person name="Sambles C."/>
            <person name="Grant M."/>
            <person name="Williams N.M."/>
            <person name="Mcdougal R.L."/>
        </authorList>
    </citation>
    <scope>NUCLEOTIDE SEQUENCE [LARGE SCALE GENOMIC DNA]</scope>
    <source>
        <strain evidence="14">Chile6</strain>
        <strain evidence="13">Chile7</strain>
    </source>
</reference>
<dbReference type="FunFam" id="3.30.420.40:FF:000025">
    <property type="entry name" value="pantothenate kinase 2, mitochondrial"/>
    <property type="match status" value="1"/>
</dbReference>
<comment type="caution">
    <text evidence="14">The sequence shown here is derived from an EMBL/GenBank/DDBJ whole genome shotgun (WGS) entry which is preliminary data.</text>
</comment>
<dbReference type="Proteomes" id="UP000284657">
    <property type="component" value="Unassembled WGS sequence"/>
</dbReference>
<dbReference type="GO" id="GO:0005829">
    <property type="term" value="C:cytosol"/>
    <property type="evidence" value="ECO:0007669"/>
    <property type="project" value="TreeGrafter"/>
</dbReference>
<evidence type="ECO:0000256" key="7">
    <source>
        <dbReference type="ARBA" id="ARBA00022741"/>
    </source>
</evidence>
<dbReference type="EMBL" id="MBDO02000004">
    <property type="protein sequence ID" value="RLN69452.1"/>
    <property type="molecule type" value="Genomic_DNA"/>
</dbReference>
<dbReference type="InterPro" id="IPR012674">
    <property type="entry name" value="Calycin"/>
</dbReference>
<dbReference type="EMBL" id="MBAD02002299">
    <property type="protein sequence ID" value="RLN48509.1"/>
    <property type="molecule type" value="Genomic_DNA"/>
</dbReference>
<keyword evidence="6" id="KW-0808">Transferase</keyword>
<dbReference type="InterPro" id="IPR004567">
    <property type="entry name" value="Type_II_PanK"/>
</dbReference>
<comment type="similarity">
    <text evidence="11">Belongs to the type II pantothenate kinase family.</text>
</comment>
<dbReference type="EC" id="2.7.1.33" evidence="4"/>
<evidence type="ECO:0000256" key="10">
    <source>
        <dbReference type="ARBA" id="ARBA00022993"/>
    </source>
</evidence>
<dbReference type="OrthoDB" id="275583at2759"/>
<evidence type="ECO:0000256" key="3">
    <source>
        <dbReference type="ARBA" id="ARBA00005225"/>
    </source>
</evidence>
<accession>A0A3F2S385</accession>
<evidence type="ECO:0000256" key="12">
    <source>
        <dbReference type="SAM" id="Phobius"/>
    </source>
</evidence>
<evidence type="ECO:0000256" key="4">
    <source>
        <dbReference type="ARBA" id="ARBA00012102"/>
    </source>
</evidence>
<dbReference type="Gene3D" id="3.30.420.510">
    <property type="match status" value="1"/>
</dbReference>
<dbReference type="PANTHER" id="PTHR12280:SF30">
    <property type="entry name" value="FUMBLE"/>
    <property type="match status" value="1"/>
</dbReference>
<comment type="catalytic activity">
    <reaction evidence="1">
        <text>(R)-pantothenate + ATP = (R)-4'-phosphopantothenate + ADP + H(+)</text>
        <dbReference type="Rhea" id="RHEA:16373"/>
        <dbReference type="ChEBI" id="CHEBI:10986"/>
        <dbReference type="ChEBI" id="CHEBI:15378"/>
        <dbReference type="ChEBI" id="CHEBI:29032"/>
        <dbReference type="ChEBI" id="CHEBI:30616"/>
        <dbReference type="ChEBI" id="CHEBI:456216"/>
        <dbReference type="EC" id="2.7.1.33"/>
    </reaction>
</comment>
<keyword evidence="10" id="KW-0173">Coenzyme A biosynthesis</keyword>
<dbReference type="Proteomes" id="UP000277300">
    <property type="component" value="Unassembled WGS sequence"/>
</dbReference>
<dbReference type="GO" id="GO:0005634">
    <property type="term" value="C:nucleus"/>
    <property type="evidence" value="ECO:0007669"/>
    <property type="project" value="TreeGrafter"/>
</dbReference>
<proteinExistence type="inferred from homology"/>
<name>A0A3F2S385_9STRA</name>
<keyword evidence="5" id="KW-0963">Cytoplasm</keyword>
<keyword evidence="12" id="KW-1133">Transmembrane helix</keyword>
<evidence type="ECO:0000313" key="15">
    <source>
        <dbReference type="Proteomes" id="UP000277300"/>
    </source>
</evidence>
<dbReference type="GO" id="GO:0004594">
    <property type="term" value="F:pantothenate kinase activity"/>
    <property type="evidence" value="ECO:0007669"/>
    <property type="project" value="UniProtKB-EC"/>
</dbReference>
<evidence type="ECO:0000256" key="9">
    <source>
        <dbReference type="ARBA" id="ARBA00022840"/>
    </source>
</evidence>
<dbReference type="PANTHER" id="PTHR12280">
    <property type="entry name" value="PANTOTHENATE KINASE"/>
    <property type="match status" value="1"/>
</dbReference>
<evidence type="ECO:0000256" key="11">
    <source>
        <dbReference type="ARBA" id="ARBA00060870"/>
    </source>
</evidence>
<protein>
    <recommendedName>
        <fullName evidence="4">pantothenate kinase</fullName>
        <ecNumber evidence="4">2.7.1.33</ecNumber>
    </recommendedName>
</protein>
<dbReference type="Gene3D" id="2.40.128.20">
    <property type="match status" value="1"/>
</dbReference>
<dbReference type="SUPFAM" id="SSF53067">
    <property type="entry name" value="Actin-like ATPase domain"/>
    <property type="match status" value="2"/>
</dbReference>
<evidence type="ECO:0000313" key="13">
    <source>
        <dbReference type="EMBL" id="RLN48509.1"/>
    </source>
</evidence>
<evidence type="ECO:0000313" key="14">
    <source>
        <dbReference type="EMBL" id="RLN69452.1"/>
    </source>
</evidence>
<sequence>MMVFNDGETLMQEAALDGGGAQRALVTGGFLLFSSSVALLCLQRKRDRQRVWRQRLTYKKLSKSSDLGTCFGLDIGGTLAKIVYFERHDNANDNRKRPRSASHDVAAGEMNKFLRENHSFGSTGVQDVRLRIHSKTLNGVFHFVRFESSKTRDAIEFIANNGINQSLRILPCTGGGAHKYGPAFNEMAAIELEKYDEIECTIAGLHLLLTTLSDEVYTFEDVDFSSLAASRVKTIQYDVNEDIYPYLLVSIGSGVSVLYVKGPGDYERVSGSSIGGGTYWGLCRLLTHCESYDEALDLCVHGSNHSVDMSVGDIYGGAYDKFKLPASTVASSFGKMISTSRESVSDADLARSLLVMITQNIGQVAFLNSCLYKTKHIFFVGNFLRHNKISSPTKHKHPNAFAMPISVPGFHTNTSLDPTFDKDIRDLHLINDYDAGSPEGKSEKWCYELWFFSHDRVVYAIHGGPMAGRMNYQTCAYQCIRPGELWQCNWLEETSTIVSLVFDIKQQKLTAMIGFSKGHWEHPMEAHGDKRNAEDFACWRKLADCCNQKDRLLLCE</sequence>
<evidence type="ECO:0000256" key="1">
    <source>
        <dbReference type="ARBA" id="ARBA00001206"/>
    </source>
</evidence>
<evidence type="ECO:0000313" key="16">
    <source>
        <dbReference type="Proteomes" id="UP000284657"/>
    </source>
</evidence>
<keyword evidence="12" id="KW-0472">Membrane</keyword>
<dbReference type="CDD" id="cd24122">
    <property type="entry name" value="ASKHA_NBD_PanK-II_Pank1-like"/>
    <property type="match status" value="1"/>
</dbReference>
<keyword evidence="8" id="KW-0418">Kinase</keyword>
<evidence type="ECO:0000256" key="8">
    <source>
        <dbReference type="ARBA" id="ARBA00022777"/>
    </source>
</evidence>
<gene>
    <name evidence="13" type="ORF">BBJ29_001749</name>
    <name evidence="14" type="ORF">BBP00_00000298</name>
</gene>
<evidence type="ECO:0000256" key="5">
    <source>
        <dbReference type="ARBA" id="ARBA00022490"/>
    </source>
</evidence>
<evidence type="ECO:0000256" key="2">
    <source>
        <dbReference type="ARBA" id="ARBA00004496"/>
    </source>
</evidence>
<keyword evidence="12" id="KW-0812">Transmembrane</keyword>
<dbReference type="AlphaFoldDB" id="A0A3F2S385"/>
<comment type="pathway">
    <text evidence="3">Cofactor biosynthesis; coenzyme A biosynthesis; CoA from (R)-pantothenate: step 1/5.</text>
</comment>
<dbReference type="SUPFAM" id="SSF50814">
    <property type="entry name" value="Lipocalins"/>
    <property type="match status" value="1"/>
</dbReference>
<dbReference type="Pfam" id="PF03630">
    <property type="entry name" value="Fumble"/>
    <property type="match status" value="1"/>
</dbReference>
<feature type="transmembrane region" description="Helical" evidence="12">
    <location>
        <begin position="20"/>
        <end position="42"/>
    </location>
</feature>
<keyword evidence="7" id="KW-0547">Nucleotide-binding</keyword>
<evidence type="ECO:0000256" key="6">
    <source>
        <dbReference type="ARBA" id="ARBA00022679"/>
    </source>
</evidence>
<dbReference type="Gene3D" id="3.30.420.40">
    <property type="match status" value="1"/>
</dbReference>
<dbReference type="GO" id="GO:0016831">
    <property type="term" value="F:carboxy-lyase activity"/>
    <property type="evidence" value="ECO:0007669"/>
    <property type="project" value="InterPro"/>
</dbReference>
<dbReference type="GO" id="GO:0005524">
    <property type="term" value="F:ATP binding"/>
    <property type="evidence" value="ECO:0007669"/>
    <property type="project" value="UniProtKB-KW"/>
</dbReference>
<comment type="subcellular location">
    <subcellularLocation>
        <location evidence="2">Cytoplasm</location>
    </subcellularLocation>
</comment>
<organism evidence="14 15">
    <name type="scientific">Phytophthora kernoviae</name>
    <dbReference type="NCBI Taxonomy" id="325452"/>
    <lineage>
        <taxon>Eukaryota</taxon>
        <taxon>Sar</taxon>
        <taxon>Stramenopiles</taxon>
        <taxon>Oomycota</taxon>
        <taxon>Peronosporomycetes</taxon>
        <taxon>Peronosporales</taxon>
        <taxon>Peronosporaceae</taxon>
        <taxon>Phytophthora</taxon>
    </lineage>
</organism>
<dbReference type="GO" id="GO:0015937">
    <property type="term" value="P:coenzyme A biosynthetic process"/>
    <property type="evidence" value="ECO:0007669"/>
    <property type="project" value="UniProtKB-KW"/>
</dbReference>
<dbReference type="InterPro" id="IPR043129">
    <property type="entry name" value="ATPase_NBD"/>
</dbReference>